<feature type="compositionally biased region" description="Basic and acidic residues" evidence="2">
    <location>
        <begin position="514"/>
        <end position="547"/>
    </location>
</feature>
<feature type="region of interest" description="Disordered" evidence="2">
    <location>
        <begin position="514"/>
        <end position="560"/>
    </location>
</feature>
<evidence type="ECO:0000256" key="1">
    <source>
        <dbReference type="SAM" id="Coils"/>
    </source>
</evidence>
<dbReference type="GeneID" id="19108296"/>
<proteinExistence type="predicted"/>
<dbReference type="Proteomes" id="UP000011761">
    <property type="component" value="Unassembled WGS sequence"/>
</dbReference>
<keyword evidence="1" id="KW-0175">Coiled coil</keyword>
<evidence type="ECO:0000313" key="3">
    <source>
        <dbReference type="EMBL" id="EMC90911.1"/>
    </source>
</evidence>
<feature type="compositionally biased region" description="Polar residues" evidence="2">
    <location>
        <begin position="184"/>
        <end position="194"/>
    </location>
</feature>
<reference evidence="3 4" key="1">
    <citation type="journal article" date="2012" name="PLoS Pathog.">
        <title>Diverse lifestyles and strategies of plant pathogenesis encoded in the genomes of eighteen Dothideomycetes fungi.</title>
        <authorList>
            <person name="Ohm R.A."/>
            <person name="Feau N."/>
            <person name="Henrissat B."/>
            <person name="Schoch C.L."/>
            <person name="Horwitz B.A."/>
            <person name="Barry K.W."/>
            <person name="Condon B.J."/>
            <person name="Copeland A.C."/>
            <person name="Dhillon B."/>
            <person name="Glaser F."/>
            <person name="Hesse C.N."/>
            <person name="Kosti I."/>
            <person name="LaButti K."/>
            <person name="Lindquist E.A."/>
            <person name="Lucas S."/>
            <person name="Salamov A.A."/>
            <person name="Bradshaw R.E."/>
            <person name="Ciuffetti L."/>
            <person name="Hamelin R.C."/>
            <person name="Kema G.H.J."/>
            <person name="Lawrence C."/>
            <person name="Scott J.A."/>
            <person name="Spatafora J.W."/>
            <person name="Turgeon B.G."/>
            <person name="de Wit P.J.G.M."/>
            <person name="Zhong S."/>
            <person name="Goodwin S.B."/>
            <person name="Grigoriev I.V."/>
        </authorList>
    </citation>
    <scope>NUCLEOTIDE SEQUENCE [LARGE SCALE GENOMIC DNA]</scope>
    <source>
        <strain evidence="3 4">UAMH 10762</strain>
    </source>
</reference>
<name>M2M301_BAUPA</name>
<feature type="compositionally biased region" description="Acidic residues" evidence="2">
    <location>
        <begin position="263"/>
        <end position="322"/>
    </location>
</feature>
<accession>M2M301</accession>
<dbReference type="EMBL" id="KB445565">
    <property type="protein sequence ID" value="EMC90911.1"/>
    <property type="molecule type" value="Genomic_DNA"/>
</dbReference>
<sequence length="589" mass="64218">MAVSDNLQRFPLELRTRVFAVVVPEDGPIRICRGAAAPAVTRAAEWPRADEKNLRSVEEFRPYEESLWRRCELTSSQAKDMQHPDIVDSFVRTASDPSKPTQLEACPGPYESAYVQAVQHILRLSTMVVKQLGGANGDFSAAESDRKAQAEKYTDSSDNVVTEIATLAGRAIAERAIELRGVDNASSNQGTNNEAADGEGVSPEGVGGESVGGESASGEDDDGQDHDGEGFEYDAADEEGSTIGGSEASDEDFGDNGSRDQDSGDEASDEEDSNDEDNPNDEDGPNDQDDPDDEDGPNDEDSANDEDSNDELYDEEEFDDDDSVKGDSDNDSADGCPAEVKVDNDALCRDDEHVEDGTKYNLPVQGLALGDGFHTNNAVHYGSEVEGFAQPVGETGCDTASGAKDLTMQGARADDEWRHANDMMATASHAAAEPGAPMSTVSAIASTATDEKEESAHIRGLRRAFDLADRDLEEYISKVGLLKDDERNIMELERELRFTRRRIDASRALENALDKDAERDRAEDQEVAKDGDESMCDSDHSDSFFEHDDQESTNDVKDNWLRRGRDCGGSAELEEMIKSRLLELPYYLR</sequence>
<gene>
    <name evidence="3" type="ORF">BAUCODRAFT_135116</name>
</gene>
<organism evidence="3 4">
    <name type="scientific">Baudoinia panamericana (strain UAMH 10762)</name>
    <name type="common">Angels' share fungus</name>
    <name type="synonym">Baudoinia compniacensis (strain UAMH 10762)</name>
    <dbReference type="NCBI Taxonomy" id="717646"/>
    <lineage>
        <taxon>Eukaryota</taxon>
        <taxon>Fungi</taxon>
        <taxon>Dikarya</taxon>
        <taxon>Ascomycota</taxon>
        <taxon>Pezizomycotina</taxon>
        <taxon>Dothideomycetes</taxon>
        <taxon>Dothideomycetidae</taxon>
        <taxon>Mycosphaerellales</taxon>
        <taxon>Teratosphaeriaceae</taxon>
        <taxon>Baudoinia</taxon>
    </lineage>
</organism>
<keyword evidence="4" id="KW-1185">Reference proteome</keyword>
<dbReference type="KEGG" id="bcom:BAUCODRAFT_135116"/>
<dbReference type="RefSeq" id="XP_007681848.1">
    <property type="nucleotide sequence ID" value="XM_007683658.1"/>
</dbReference>
<protein>
    <submittedName>
        <fullName evidence="3">Uncharacterized protein</fullName>
    </submittedName>
</protein>
<feature type="region of interest" description="Disordered" evidence="2">
    <location>
        <begin position="183"/>
        <end position="342"/>
    </location>
</feature>
<evidence type="ECO:0000313" key="4">
    <source>
        <dbReference type="Proteomes" id="UP000011761"/>
    </source>
</evidence>
<evidence type="ECO:0000256" key="2">
    <source>
        <dbReference type="SAM" id="MobiDB-lite"/>
    </source>
</evidence>
<feature type="coiled-coil region" evidence="1">
    <location>
        <begin position="482"/>
        <end position="509"/>
    </location>
</feature>
<feature type="compositionally biased region" description="Acidic residues" evidence="2">
    <location>
        <begin position="217"/>
        <end position="240"/>
    </location>
</feature>
<dbReference type="HOGENOM" id="CLU_463062_0_0_1"/>
<dbReference type="AlphaFoldDB" id="M2M301"/>